<protein>
    <submittedName>
        <fullName evidence="1">DNA alkylation repair protein</fullName>
    </submittedName>
</protein>
<reference evidence="1 2" key="1">
    <citation type="submission" date="2020-03" db="EMBL/GenBank/DDBJ databases">
        <title>Draft genome of Streptomyces sp. ventii, isolated from the Axial Seamount in the Pacific Ocean, and resequencing of the two type strains Streptomyces lonarensis strain NCL 716 and Streptomyces bohaiensis strain 11A07.</title>
        <authorList>
            <person name="Loughran R.M."/>
            <person name="Pfannmuller K.M."/>
            <person name="Wasson B.J."/>
            <person name="Deadmond M.C."/>
            <person name="Paddock B.E."/>
            <person name="Koyack M.J."/>
            <person name="Gallegos D.A."/>
            <person name="Mitchell E.A."/>
            <person name="Ushijima B."/>
            <person name="Saw J.H."/>
            <person name="Mcphail K.L."/>
            <person name="Videau P."/>
        </authorList>
    </citation>
    <scope>NUCLEOTIDE SEQUENCE [LARGE SCALE GENOMIC DNA]</scope>
    <source>
        <strain evidence="1 2">11A07</strain>
    </source>
</reference>
<proteinExistence type="predicted"/>
<dbReference type="EMBL" id="JAAVJC010000112">
    <property type="protein sequence ID" value="NJQ16018.1"/>
    <property type="molecule type" value="Genomic_DNA"/>
</dbReference>
<dbReference type="Proteomes" id="UP000727056">
    <property type="component" value="Unassembled WGS sequence"/>
</dbReference>
<organism evidence="1 2">
    <name type="scientific">Streptomyces bohaiensis</name>
    <dbReference type="NCBI Taxonomy" id="1431344"/>
    <lineage>
        <taxon>Bacteria</taxon>
        <taxon>Bacillati</taxon>
        <taxon>Actinomycetota</taxon>
        <taxon>Actinomycetes</taxon>
        <taxon>Kitasatosporales</taxon>
        <taxon>Streptomycetaceae</taxon>
        <taxon>Streptomyces</taxon>
    </lineage>
</organism>
<comment type="caution">
    <text evidence="1">The sequence shown here is derived from an EMBL/GenBank/DDBJ whole genome shotgun (WGS) entry which is preliminary data.</text>
</comment>
<sequence>MDDATTRLVAQVASGLRAAGDPETAAGAKRYLKSDLTHYGVRLPVIRALVADALRSHGPLPRPALVAAARELWRPEVHERRIAASVLLERQVTVLLAEDTALLEELLRDSRTWALVDLVAGSVAGRLLLREPTVVDVYRGWAAEEEQWIRRSGVLAFLLPLHDETGFRRHWPVFTDLADPLLADPRFFVRKALGWVLRQTGRRHPAEVHDWLLPRAGRASGVTVREAVRYLGEARSASVTAAHRGGGPGVR</sequence>
<dbReference type="Gene3D" id="1.25.10.90">
    <property type="match status" value="1"/>
</dbReference>
<dbReference type="InterPro" id="IPR014825">
    <property type="entry name" value="DNA_alkylation"/>
</dbReference>
<dbReference type="RefSeq" id="WP_168088762.1">
    <property type="nucleotide sequence ID" value="NZ_BHZH01000339.1"/>
</dbReference>
<dbReference type="InterPro" id="IPR016024">
    <property type="entry name" value="ARM-type_fold"/>
</dbReference>
<name>A0ABX1CDN4_9ACTN</name>
<evidence type="ECO:0000313" key="1">
    <source>
        <dbReference type="EMBL" id="NJQ16018.1"/>
    </source>
</evidence>
<keyword evidence="2" id="KW-1185">Reference proteome</keyword>
<dbReference type="PANTHER" id="PTHR34070:SF1">
    <property type="entry name" value="DNA ALKYLATION REPAIR PROTEIN"/>
    <property type="match status" value="1"/>
</dbReference>
<dbReference type="SUPFAM" id="SSF48371">
    <property type="entry name" value="ARM repeat"/>
    <property type="match status" value="1"/>
</dbReference>
<dbReference type="Pfam" id="PF08713">
    <property type="entry name" value="DNA_alkylation"/>
    <property type="match status" value="1"/>
</dbReference>
<dbReference type="PANTHER" id="PTHR34070">
    <property type="entry name" value="ARMADILLO-TYPE FOLD"/>
    <property type="match status" value="1"/>
</dbReference>
<evidence type="ECO:0000313" key="2">
    <source>
        <dbReference type="Proteomes" id="UP000727056"/>
    </source>
</evidence>
<accession>A0ABX1CDN4</accession>
<gene>
    <name evidence="1" type="ORF">HCN52_13945</name>
</gene>